<organism evidence="1">
    <name type="scientific">Myoviridae sp. ctWaE18</name>
    <dbReference type="NCBI Taxonomy" id="2826662"/>
    <lineage>
        <taxon>Viruses</taxon>
        <taxon>Duplodnaviria</taxon>
        <taxon>Heunggongvirae</taxon>
        <taxon>Uroviricota</taxon>
        <taxon>Caudoviricetes</taxon>
    </lineage>
</organism>
<accession>A0A8S5MY16</accession>
<name>A0A8S5MY16_9CAUD</name>
<sequence length="377" mass="43352">MTRSKRRREYHIMMNNNQKQIAGNNSQQQQATTINNYNLGITEERARTIFYELFNTQRKDLTQEASHTALERISRFEKDLMPKIAHVEGALEAFADPGFQIQLAKAHRAAASSGRDGDYKMLSELIKYRIENPSNRTILSSISHSIDIIDNIDDAALCALAVVYVFHRITFKACDLEESIEKFDNFLGHISYLPLPTDSIWIEHLNILNIIRIETFGSFTPPLDILHNRYNGFICAGIKIGSKENNRAIQILVENNLDPSFLVPNNIIDGYLRLNILNQSQISDLYIVKNIDGQIHERKIADNEIKAFQDILQMYTQDKDLIETAKEHFNKMIYSKKNISKAIEFLNTLKPPYSETIVGKTIIHCFLRQFNSDIPML</sequence>
<dbReference type="InterPro" id="IPR053773">
    <property type="entry name" value="Vpar_1526-like"/>
</dbReference>
<dbReference type="EMBL" id="BK015013">
    <property type="protein sequence ID" value="DAD87092.1"/>
    <property type="molecule type" value="Genomic_DNA"/>
</dbReference>
<evidence type="ECO:0000313" key="1">
    <source>
        <dbReference type="EMBL" id="DAD87092.1"/>
    </source>
</evidence>
<reference evidence="1" key="1">
    <citation type="journal article" date="2021" name="Proc. Natl. Acad. Sci. U.S.A.">
        <title>A Catalog of Tens of Thousands of Viruses from Human Metagenomes Reveals Hidden Associations with Chronic Diseases.</title>
        <authorList>
            <person name="Tisza M.J."/>
            <person name="Buck C.B."/>
        </authorList>
    </citation>
    <scope>NUCLEOTIDE SEQUENCE</scope>
    <source>
        <strain evidence="1">CtWaE18</strain>
    </source>
</reference>
<proteinExistence type="predicted"/>
<dbReference type="NCBIfam" id="NF045477">
    <property type="entry name" value="LPO_1073_dom"/>
    <property type="match status" value="1"/>
</dbReference>
<protein>
    <submittedName>
        <fullName evidence="1">Uncharacterized protein</fullName>
    </submittedName>
</protein>